<protein>
    <recommendedName>
        <fullName evidence="3">Lipopolysaccharide-assembly</fullName>
    </recommendedName>
</protein>
<dbReference type="GO" id="GO:0019867">
    <property type="term" value="C:outer membrane"/>
    <property type="evidence" value="ECO:0007669"/>
    <property type="project" value="InterPro"/>
</dbReference>
<dbReference type="Proteomes" id="UP000633278">
    <property type="component" value="Unassembled WGS sequence"/>
</dbReference>
<proteinExistence type="predicted"/>
<evidence type="ECO:0000313" key="1">
    <source>
        <dbReference type="EMBL" id="GGG90579.1"/>
    </source>
</evidence>
<reference evidence="1" key="2">
    <citation type="submission" date="2020-09" db="EMBL/GenBank/DDBJ databases">
        <authorList>
            <person name="Sun Q."/>
            <person name="Zhou Y."/>
        </authorList>
    </citation>
    <scope>NUCLEOTIDE SEQUENCE</scope>
    <source>
        <strain evidence="1">CGMCC 1.15763</strain>
    </source>
</reference>
<dbReference type="InterPro" id="IPR007485">
    <property type="entry name" value="LPS_assembly_LptE"/>
</dbReference>
<accession>A0A917HW76</accession>
<sequence length="177" mass="20008">MKIVTFNSTMKITRTLFSLLTICFLLSSCGIYNFTGGDTGKAKTIQVDFFRNVAPLIEPSLSQKFTVDFQDLFLRQTNLSSVKSDGDIHFEGEITGYTIVPMSATADQAAAQNRLTITVNVRYTNRFIEKDNFERSFSFYYDYPANTQLIGSALETAFNEIIPRITQDIFNASIAKW</sequence>
<name>A0A917HW76_9FLAO</name>
<keyword evidence="2" id="KW-1185">Reference proteome</keyword>
<dbReference type="GO" id="GO:0043165">
    <property type="term" value="P:Gram-negative-bacterium-type cell outer membrane assembly"/>
    <property type="evidence" value="ECO:0007669"/>
    <property type="project" value="InterPro"/>
</dbReference>
<dbReference type="PROSITE" id="PS51257">
    <property type="entry name" value="PROKAR_LIPOPROTEIN"/>
    <property type="match status" value="1"/>
</dbReference>
<dbReference type="Pfam" id="PF04390">
    <property type="entry name" value="LptE"/>
    <property type="match status" value="1"/>
</dbReference>
<comment type="caution">
    <text evidence="1">The sequence shown here is derived from an EMBL/GenBank/DDBJ whole genome shotgun (WGS) entry which is preliminary data.</text>
</comment>
<organism evidence="1 2">
    <name type="scientific">Polaribacter pacificus</name>
    <dbReference type="NCBI Taxonomy" id="1775173"/>
    <lineage>
        <taxon>Bacteria</taxon>
        <taxon>Pseudomonadati</taxon>
        <taxon>Bacteroidota</taxon>
        <taxon>Flavobacteriia</taxon>
        <taxon>Flavobacteriales</taxon>
        <taxon>Flavobacteriaceae</taxon>
    </lineage>
</organism>
<evidence type="ECO:0000313" key="2">
    <source>
        <dbReference type="Proteomes" id="UP000633278"/>
    </source>
</evidence>
<gene>
    <name evidence="1" type="ORF">GCM10011416_03840</name>
</gene>
<dbReference type="EMBL" id="BMJW01000001">
    <property type="protein sequence ID" value="GGG90579.1"/>
    <property type="molecule type" value="Genomic_DNA"/>
</dbReference>
<dbReference type="AlphaFoldDB" id="A0A917HW76"/>
<reference evidence="1" key="1">
    <citation type="journal article" date="2014" name="Int. J. Syst. Evol. Microbiol.">
        <title>Complete genome sequence of Corynebacterium casei LMG S-19264T (=DSM 44701T), isolated from a smear-ripened cheese.</title>
        <authorList>
            <consortium name="US DOE Joint Genome Institute (JGI-PGF)"/>
            <person name="Walter F."/>
            <person name="Albersmeier A."/>
            <person name="Kalinowski J."/>
            <person name="Ruckert C."/>
        </authorList>
    </citation>
    <scope>NUCLEOTIDE SEQUENCE</scope>
    <source>
        <strain evidence="1">CGMCC 1.15763</strain>
    </source>
</reference>
<evidence type="ECO:0008006" key="3">
    <source>
        <dbReference type="Google" id="ProtNLM"/>
    </source>
</evidence>